<protein>
    <recommendedName>
        <fullName evidence="1">DUF6532 domain-containing protein</fullName>
    </recommendedName>
</protein>
<dbReference type="Pfam" id="PF20149">
    <property type="entry name" value="DUF6532"/>
    <property type="match status" value="1"/>
</dbReference>
<dbReference type="OrthoDB" id="10453783at2759"/>
<name>A0A3N4LAG4_9PEZI</name>
<feature type="non-terminal residue" evidence="2">
    <location>
        <position position="1"/>
    </location>
</feature>
<sequence>HFRASEITEIIFRKYFATIKMRGYANDHFFDSTNKVFICLVMSAMSHCLKAWTTGIYIEPSNTESFKYQTTLSKYF</sequence>
<evidence type="ECO:0000313" key="3">
    <source>
        <dbReference type="Proteomes" id="UP000267821"/>
    </source>
</evidence>
<evidence type="ECO:0000259" key="1">
    <source>
        <dbReference type="Pfam" id="PF20149"/>
    </source>
</evidence>
<feature type="domain" description="DUF6532" evidence="1">
    <location>
        <begin position="2"/>
        <end position="60"/>
    </location>
</feature>
<reference evidence="2 3" key="1">
    <citation type="journal article" date="2018" name="Nat. Ecol. Evol.">
        <title>Pezizomycetes genomes reveal the molecular basis of ectomycorrhizal truffle lifestyle.</title>
        <authorList>
            <person name="Murat C."/>
            <person name="Payen T."/>
            <person name="Noel B."/>
            <person name="Kuo A."/>
            <person name="Morin E."/>
            <person name="Chen J."/>
            <person name="Kohler A."/>
            <person name="Krizsan K."/>
            <person name="Balestrini R."/>
            <person name="Da Silva C."/>
            <person name="Montanini B."/>
            <person name="Hainaut M."/>
            <person name="Levati E."/>
            <person name="Barry K.W."/>
            <person name="Belfiori B."/>
            <person name="Cichocki N."/>
            <person name="Clum A."/>
            <person name="Dockter R.B."/>
            <person name="Fauchery L."/>
            <person name="Guy J."/>
            <person name="Iotti M."/>
            <person name="Le Tacon F."/>
            <person name="Lindquist E.A."/>
            <person name="Lipzen A."/>
            <person name="Malagnac F."/>
            <person name="Mello A."/>
            <person name="Molinier V."/>
            <person name="Miyauchi S."/>
            <person name="Poulain J."/>
            <person name="Riccioni C."/>
            <person name="Rubini A."/>
            <person name="Sitrit Y."/>
            <person name="Splivallo R."/>
            <person name="Traeger S."/>
            <person name="Wang M."/>
            <person name="Zifcakova L."/>
            <person name="Wipf D."/>
            <person name="Zambonelli A."/>
            <person name="Paolocci F."/>
            <person name="Nowrousian M."/>
            <person name="Ottonello S."/>
            <person name="Baldrian P."/>
            <person name="Spatafora J.W."/>
            <person name="Henrissat B."/>
            <person name="Nagy L.G."/>
            <person name="Aury J.M."/>
            <person name="Wincker P."/>
            <person name="Grigoriev I.V."/>
            <person name="Bonfante P."/>
            <person name="Martin F.M."/>
        </authorList>
    </citation>
    <scope>NUCLEOTIDE SEQUENCE [LARGE SCALE GENOMIC DNA]</scope>
    <source>
        <strain evidence="2 3">ATCC MYA-4762</strain>
    </source>
</reference>
<dbReference type="Proteomes" id="UP000267821">
    <property type="component" value="Unassembled WGS sequence"/>
</dbReference>
<accession>A0A3N4LAG4</accession>
<organism evidence="2 3">
    <name type="scientific">Terfezia boudieri ATCC MYA-4762</name>
    <dbReference type="NCBI Taxonomy" id="1051890"/>
    <lineage>
        <taxon>Eukaryota</taxon>
        <taxon>Fungi</taxon>
        <taxon>Dikarya</taxon>
        <taxon>Ascomycota</taxon>
        <taxon>Pezizomycotina</taxon>
        <taxon>Pezizomycetes</taxon>
        <taxon>Pezizales</taxon>
        <taxon>Pezizaceae</taxon>
        <taxon>Terfezia</taxon>
    </lineage>
</organism>
<keyword evidence="3" id="KW-1185">Reference proteome</keyword>
<dbReference type="InterPro" id="IPR045341">
    <property type="entry name" value="DUF6532"/>
</dbReference>
<dbReference type="EMBL" id="ML121612">
    <property type="protein sequence ID" value="RPB18728.1"/>
    <property type="molecule type" value="Genomic_DNA"/>
</dbReference>
<gene>
    <name evidence="2" type="ORF">L211DRAFT_795926</name>
</gene>
<dbReference type="InParanoid" id="A0A3N4LAG4"/>
<proteinExistence type="predicted"/>
<dbReference type="AlphaFoldDB" id="A0A3N4LAG4"/>
<evidence type="ECO:0000313" key="2">
    <source>
        <dbReference type="EMBL" id="RPB18728.1"/>
    </source>
</evidence>